<evidence type="ECO:0008006" key="2">
    <source>
        <dbReference type="Google" id="ProtNLM"/>
    </source>
</evidence>
<reference evidence="1" key="1">
    <citation type="submission" date="2016-10" db="EMBL/GenBank/DDBJ databases">
        <title>Draft genome sequences of four alkaliphilic bacteria belonging to the Anaerobacillus genus.</title>
        <authorList>
            <person name="Bassil N.M."/>
            <person name="Lloyd J.R."/>
        </authorList>
    </citation>
    <scope>NUCLEOTIDE SEQUENCE [LARGE SCALE GENOMIC DNA]</scope>
    <source>
        <strain evidence="1">NB2006</strain>
    </source>
</reference>
<dbReference type="PROSITE" id="PS51257">
    <property type="entry name" value="PROKAR_LIPOPROTEIN"/>
    <property type="match status" value="1"/>
</dbReference>
<proteinExistence type="predicted"/>
<accession>A0A1S2LV71</accession>
<sequence length="134" mass="15412">MVKIKNLCRLLLITLISVMLLGCSVNEVIRVGTPFNDKRGEGVDFHTEVTDREAITKVRTIINSLEEIEEPHYLKDIPDAFISLDRLAESVSEIRRYIWYQDDGSAILNVDGGSKFYNMTKQQHNELKRILEES</sequence>
<dbReference type="AlphaFoldDB" id="A0A1S2LV71"/>
<dbReference type="OrthoDB" id="2970550at2"/>
<comment type="caution">
    <text evidence="1">The sequence shown here is derived from an EMBL/GenBank/DDBJ whole genome shotgun (WGS) entry which is preliminary data.</text>
</comment>
<gene>
    <name evidence="1" type="ORF">AWH56_11280</name>
</gene>
<evidence type="ECO:0000313" key="1">
    <source>
        <dbReference type="EMBL" id="OIJ16409.1"/>
    </source>
</evidence>
<protein>
    <recommendedName>
        <fullName evidence="2">Lipoprotein</fullName>
    </recommendedName>
</protein>
<organism evidence="1">
    <name type="scientific">Anaerobacillus isosaccharinicus</name>
    <dbReference type="NCBI Taxonomy" id="1532552"/>
    <lineage>
        <taxon>Bacteria</taxon>
        <taxon>Bacillati</taxon>
        <taxon>Bacillota</taxon>
        <taxon>Bacilli</taxon>
        <taxon>Bacillales</taxon>
        <taxon>Bacillaceae</taxon>
        <taxon>Anaerobacillus</taxon>
    </lineage>
</organism>
<dbReference type="EMBL" id="LQXD01000101">
    <property type="protein sequence ID" value="OIJ16409.1"/>
    <property type="molecule type" value="Genomic_DNA"/>
</dbReference>
<name>A0A1S2LV71_9BACI</name>